<sequence>MAKILFIVGSLHKDGFNKQLADEAKALIGDRAEVEFLDYTNVPFFSQDIEYPAPEAVSAVRREFVLADGVWIFSPEYNYSYPGVLKNLLDWLSRPLEPFPAESSSVLPGKKVALSSVAGQSAGAGTRAKLTEVLGFGKVDLLGDQLGVTLAPEAWGTGKLGLSEDDRKALSAQVDAFLKFIAE</sequence>
<protein>
    <submittedName>
        <fullName evidence="2">Flavin reductase</fullName>
    </submittedName>
</protein>
<dbReference type="GO" id="GO:0005829">
    <property type="term" value="C:cytosol"/>
    <property type="evidence" value="ECO:0007669"/>
    <property type="project" value="TreeGrafter"/>
</dbReference>
<evidence type="ECO:0000313" key="2">
    <source>
        <dbReference type="EMBL" id="OXN00105.1"/>
    </source>
</evidence>
<dbReference type="InterPro" id="IPR050712">
    <property type="entry name" value="NAD(P)H-dep_reductase"/>
</dbReference>
<evidence type="ECO:0000259" key="1">
    <source>
        <dbReference type="Pfam" id="PF03358"/>
    </source>
</evidence>
<dbReference type="GO" id="GO:0010181">
    <property type="term" value="F:FMN binding"/>
    <property type="evidence" value="ECO:0007669"/>
    <property type="project" value="TreeGrafter"/>
</dbReference>
<dbReference type="InterPro" id="IPR029039">
    <property type="entry name" value="Flavoprotein-like_sf"/>
</dbReference>
<proteinExistence type="predicted"/>
<dbReference type="PANTHER" id="PTHR30543">
    <property type="entry name" value="CHROMATE REDUCTASE"/>
    <property type="match status" value="1"/>
</dbReference>
<dbReference type="SUPFAM" id="SSF52218">
    <property type="entry name" value="Flavoproteins"/>
    <property type="match status" value="1"/>
</dbReference>
<gene>
    <name evidence="2" type="ORF">Tam10B_1678</name>
</gene>
<dbReference type="RefSeq" id="WP_093960818.1">
    <property type="nucleotide sequence ID" value="NZ_NEWD01000022.1"/>
</dbReference>
<dbReference type="Pfam" id="PF03358">
    <property type="entry name" value="FMN_red"/>
    <property type="match status" value="1"/>
</dbReference>
<dbReference type="GO" id="GO:0016491">
    <property type="term" value="F:oxidoreductase activity"/>
    <property type="evidence" value="ECO:0007669"/>
    <property type="project" value="InterPro"/>
</dbReference>
<dbReference type="InterPro" id="IPR005025">
    <property type="entry name" value="FMN_Rdtase-like_dom"/>
</dbReference>
<dbReference type="EMBL" id="NEWD01000022">
    <property type="protein sequence ID" value="OXN00105.1"/>
    <property type="molecule type" value="Genomic_DNA"/>
</dbReference>
<feature type="domain" description="NADPH-dependent FMN reductase-like" evidence="1">
    <location>
        <begin position="3"/>
        <end position="139"/>
    </location>
</feature>
<comment type="caution">
    <text evidence="2">The sequence shown here is derived from an EMBL/GenBank/DDBJ whole genome shotgun (WGS) entry which is preliminary data.</text>
</comment>
<dbReference type="AlphaFoldDB" id="A0A229VWV6"/>
<accession>A0A229VWV6</accession>
<name>A0A229VWV6_9BIFI</name>
<dbReference type="Gene3D" id="3.40.50.360">
    <property type="match status" value="1"/>
</dbReference>
<keyword evidence="3" id="KW-1185">Reference proteome</keyword>
<organism evidence="2 3">
    <name type="scientific">Bifidobacterium vansinderenii</name>
    <dbReference type="NCBI Taxonomy" id="1984871"/>
    <lineage>
        <taxon>Bacteria</taxon>
        <taxon>Bacillati</taxon>
        <taxon>Actinomycetota</taxon>
        <taxon>Actinomycetes</taxon>
        <taxon>Bifidobacteriales</taxon>
        <taxon>Bifidobacteriaceae</taxon>
        <taxon>Bifidobacterium</taxon>
    </lineage>
</organism>
<dbReference type="PANTHER" id="PTHR30543:SF21">
    <property type="entry name" value="NAD(P)H-DEPENDENT FMN REDUCTASE LOT6"/>
    <property type="match status" value="1"/>
</dbReference>
<dbReference type="Proteomes" id="UP000215433">
    <property type="component" value="Unassembled WGS sequence"/>
</dbReference>
<dbReference type="OrthoDB" id="9812295at2"/>
<reference evidence="2 3" key="1">
    <citation type="submission" date="2017-05" db="EMBL/GenBank/DDBJ databases">
        <title>Bifidobacterium vansinderenii sp. nov.</title>
        <authorList>
            <person name="Lugli G.A."/>
            <person name="Duranti S."/>
            <person name="Mangifesta M."/>
        </authorList>
    </citation>
    <scope>NUCLEOTIDE SEQUENCE [LARGE SCALE GENOMIC DNA]</scope>
    <source>
        <strain evidence="2 3">Tam10B</strain>
    </source>
</reference>
<evidence type="ECO:0000313" key="3">
    <source>
        <dbReference type="Proteomes" id="UP000215433"/>
    </source>
</evidence>